<dbReference type="Gene3D" id="3.40.50.300">
    <property type="entry name" value="P-loop containing nucleotide triphosphate hydrolases"/>
    <property type="match status" value="1"/>
</dbReference>
<evidence type="ECO:0000256" key="5">
    <source>
        <dbReference type="ARBA" id="ARBA00022737"/>
    </source>
</evidence>
<dbReference type="InterPro" id="IPR027417">
    <property type="entry name" value="P-loop_NTPase"/>
</dbReference>
<keyword evidence="3" id="KW-0963">Cytoplasm</keyword>
<keyword evidence="5" id="KW-0677">Repeat</keyword>
<evidence type="ECO:0000256" key="11">
    <source>
        <dbReference type="SAM" id="Coils"/>
    </source>
</evidence>
<evidence type="ECO:0000256" key="10">
    <source>
        <dbReference type="PROSITE-ProRule" id="PRU00339"/>
    </source>
</evidence>
<evidence type="ECO:0000259" key="12">
    <source>
        <dbReference type="Pfam" id="PF00931"/>
    </source>
</evidence>
<dbReference type="InterPro" id="IPR002182">
    <property type="entry name" value="NB-ARC"/>
</dbReference>
<keyword evidence="7 11" id="KW-0175">Coiled coil</keyword>
<evidence type="ECO:0000313" key="13">
    <source>
        <dbReference type="EMBL" id="GEM88783.1"/>
    </source>
</evidence>
<name>A0A511RGK9_9DEIN</name>
<keyword evidence="8" id="KW-0505">Motor protein</keyword>
<protein>
    <recommendedName>
        <fullName evidence="12">NB-ARC domain-containing protein</fullName>
    </recommendedName>
</protein>
<dbReference type="GO" id="GO:0007018">
    <property type="term" value="P:microtubule-based movement"/>
    <property type="evidence" value="ECO:0007669"/>
    <property type="project" value="TreeGrafter"/>
</dbReference>
<evidence type="ECO:0000313" key="14">
    <source>
        <dbReference type="Proteomes" id="UP000321827"/>
    </source>
</evidence>
<dbReference type="Pfam" id="PF13374">
    <property type="entry name" value="TPR_10"/>
    <property type="match status" value="1"/>
</dbReference>
<proteinExistence type="inferred from homology"/>
<evidence type="ECO:0000256" key="9">
    <source>
        <dbReference type="ARBA" id="ARBA00023212"/>
    </source>
</evidence>
<organism evidence="13 14">
    <name type="scientific">Oceanithermus desulfurans NBRC 100063</name>
    <dbReference type="NCBI Taxonomy" id="1227550"/>
    <lineage>
        <taxon>Bacteria</taxon>
        <taxon>Thermotogati</taxon>
        <taxon>Deinococcota</taxon>
        <taxon>Deinococci</taxon>
        <taxon>Thermales</taxon>
        <taxon>Thermaceae</taxon>
        <taxon>Oceanithermus</taxon>
    </lineage>
</organism>
<dbReference type="GO" id="GO:0019894">
    <property type="term" value="F:kinesin binding"/>
    <property type="evidence" value="ECO:0007669"/>
    <property type="project" value="TreeGrafter"/>
</dbReference>
<dbReference type="Pfam" id="PF00931">
    <property type="entry name" value="NB-ARC"/>
    <property type="match status" value="1"/>
</dbReference>
<evidence type="ECO:0000256" key="6">
    <source>
        <dbReference type="ARBA" id="ARBA00022803"/>
    </source>
</evidence>
<dbReference type="SUPFAM" id="SSF48452">
    <property type="entry name" value="TPR-like"/>
    <property type="match status" value="1"/>
</dbReference>
<dbReference type="AlphaFoldDB" id="A0A511RGK9"/>
<reference evidence="13 14" key="1">
    <citation type="submission" date="2019-07" db="EMBL/GenBank/DDBJ databases">
        <title>Whole genome shotgun sequence of Oceanithermus desulfurans NBRC 100063.</title>
        <authorList>
            <person name="Hosoyama A."/>
            <person name="Uohara A."/>
            <person name="Ohji S."/>
            <person name="Ichikawa N."/>
        </authorList>
    </citation>
    <scope>NUCLEOTIDE SEQUENCE [LARGE SCALE GENOMIC DNA]</scope>
    <source>
        <strain evidence="13 14">NBRC 100063</strain>
    </source>
</reference>
<evidence type="ECO:0000256" key="8">
    <source>
        <dbReference type="ARBA" id="ARBA00023175"/>
    </source>
</evidence>
<dbReference type="PANTHER" id="PTHR45783:SF3">
    <property type="entry name" value="KINESIN LIGHT CHAIN"/>
    <property type="match status" value="1"/>
</dbReference>
<accession>A0A511RGK9</accession>
<dbReference type="Pfam" id="PF13424">
    <property type="entry name" value="TPR_12"/>
    <property type="match status" value="1"/>
</dbReference>
<dbReference type="PANTHER" id="PTHR45783">
    <property type="entry name" value="KINESIN LIGHT CHAIN"/>
    <property type="match status" value="1"/>
</dbReference>
<comment type="subcellular location">
    <subcellularLocation>
        <location evidence="1">Cytoplasm</location>
        <location evidence="1">Cytoskeleton</location>
    </subcellularLocation>
</comment>
<dbReference type="GO" id="GO:0043531">
    <property type="term" value="F:ADP binding"/>
    <property type="evidence" value="ECO:0007669"/>
    <property type="project" value="InterPro"/>
</dbReference>
<keyword evidence="9" id="KW-0206">Cytoskeleton</keyword>
<feature type="coiled-coil region" evidence="11">
    <location>
        <begin position="548"/>
        <end position="610"/>
    </location>
</feature>
<dbReference type="InterPro" id="IPR002151">
    <property type="entry name" value="Kinesin_light"/>
</dbReference>
<keyword evidence="4" id="KW-0493">Microtubule</keyword>
<evidence type="ECO:0000256" key="7">
    <source>
        <dbReference type="ARBA" id="ARBA00023054"/>
    </source>
</evidence>
<comment type="similarity">
    <text evidence="2">Belongs to the kinesin light chain family.</text>
</comment>
<keyword evidence="6 10" id="KW-0802">TPR repeat</keyword>
<feature type="repeat" description="TPR" evidence="10">
    <location>
        <begin position="535"/>
        <end position="568"/>
    </location>
</feature>
<dbReference type="PRINTS" id="PR00364">
    <property type="entry name" value="DISEASERSIST"/>
</dbReference>
<evidence type="ECO:0000256" key="2">
    <source>
        <dbReference type="ARBA" id="ARBA00009622"/>
    </source>
</evidence>
<dbReference type="Gene3D" id="1.25.40.10">
    <property type="entry name" value="Tetratricopeptide repeat domain"/>
    <property type="match status" value="1"/>
</dbReference>
<dbReference type="Proteomes" id="UP000321827">
    <property type="component" value="Unassembled WGS sequence"/>
</dbReference>
<dbReference type="GO" id="GO:0005874">
    <property type="term" value="C:microtubule"/>
    <property type="evidence" value="ECO:0007669"/>
    <property type="project" value="UniProtKB-KW"/>
</dbReference>
<dbReference type="InterPro" id="IPR011990">
    <property type="entry name" value="TPR-like_helical_dom_sf"/>
</dbReference>
<dbReference type="SUPFAM" id="SSF52540">
    <property type="entry name" value="P-loop containing nucleoside triphosphate hydrolases"/>
    <property type="match status" value="1"/>
</dbReference>
<dbReference type="SMART" id="SM00028">
    <property type="entry name" value="TPR"/>
    <property type="match status" value="3"/>
</dbReference>
<dbReference type="GO" id="GO:0005737">
    <property type="term" value="C:cytoplasm"/>
    <property type="evidence" value="ECO:0007669"/>
    <property type="project" value="TreeGrafter"/>
</dbReference>
<sequence length="676" mass="73924">MGTEAIRHELAAAVARDFPRLEKAQVIKASECYAQALEYALLTHKDLALLVIGRAVFQIRAQQSEEFARVNEKLDEVLKLLGQGQVPSEAALAVFRQALVNNRLLIDGDVENSMVIVGNNNVVQLSGQLLSELRKRVTLPGDLPLGSYLPLARNTIFTGREKELAELARALLEEGENAVVQQAVAGMGGVGKTQLAVEFAYRYGYRLAGVHWLDLSDPEQLDEQIARNGLEMRLDPWPDKQPEQVSATLHAWRADGPRLLILDNYEDPDNANMVLGRLHGAELRLLITTRSRNWHAGLGLKTLALDEFSPAESLAFLRRWLPEARARDDELAELAERLGHLPLALELAGRYLHRLKTKAVSEYLSELECALEHRSMKGWKPGLGNPTGHDLSLAQTFSLSWQRLESEVARRVLLAAGYCAPGEPLPLEALEGVGGSADALQEALADLLGLGLLKEGEPPTIHPLVAEFARGLDEEGEVLADFAAKIADLANRLNSEADRAGNYALFAPLISHVRAVARAVEKRKIEDERVIAAAAQLWNSLGYHLNAVAEYKGAKAAYERALEILEDHLGEDHPNVATLVNNLGSVLKALGDLQGAKAAYERALEILEDHLGEDHPNVATLVNNLGSVLKALGDLQGAKAAFERALEIFVTFLPPDHPHIKIVRNNLRSLGNSGAK</sequence>
<feature type="repeat" description="TPR" evidence="10">
    <location>
        <begin position="577"/>
        <end position="610"/>
    </location>
</feature>
<dbReference type="GO" id="GO:0005871">
    <property type="term" value="C:kinesin complex"/>
    <property type="evidence" value="ECO:0007669"/>
    <property type="project" value="InterPro"/>
</dbReference>
<feature type="domain" description="NB-ARC" evidence="12">
    <location>
        <begin position="161"/>
        <end position="294"/>
    </location>
</feature>
<evidence type="ECO:0000256" key="1">
    <source>
        <dbReference type="ARBA" id="ARBA00004245"/>
    </source>
</evidence>
<dbReference type="PROSITE" id="PS50005">
    <property type="entry name" value="TPR"/>
    <property type="match status" value="2"/>
</dbReference>
<dbReference type="EMBL" id="BJXN01000001">
    <property type="protein sequence ID" value="GEM88783.1"/>
    <property type="molecule type" value="Genomic_DNA"/>
</dbReference>
<evidence type="ECO:0000256" key="3">
    <source>
        <dbReference type="ARBA" id="ARBA00022490"/>
    </source>
</evidence>
<dbReference type="InterPro" id="IPR019734">
    <property type="entry name" value="TPR_rpt"/>
</dbReference>
<comment type="caution">
    <text evidence="13">The sequence shown here is derived from an EMBL/GenBank/DDBJ whole genome shotgun (WGS) entry which is preliminary data.</text>
</comment>
<gene>
    <name evidence="13" type="ORF">ODE01S_02170</name>
</gene>
<evidence type="ECO:0000256" key="4">
    <source>
        <dbReference type="ARBA" id="ARBA00022701"/>
    </source>
</evidence>